<keyword evidence="2" id="KW-0812">Transmembrane</keyword>
<feature type="domain" description="DUF6534" evidence="3">
    <location>
        <begin position="167"/>
        <end position="252"/>
    </location>
</feature>
<feature type="transmembrane region" description="Helical" evidence="2">
    <location>
        <begin position="87"/>
        <end position="106"/>
    </location>
</feature>
<keyword evidence="2" id="KW-0472">Membrane</keyword>
<feature type="region of interest" description="Disordered" evidence="1">
    <location>
        <begin position="286"/>
        <end position="324"/>
    </location>
</feature>
<keyword evidence="2" id="KW-1133">Transmembrane helix</keyword>
<dbReference type="OrthoDB" id="3270417at2759"/>
<feature type="transmembrane region" description="Helical" evidence="2">
    <location>
        <begin position="229"/>
        <end position="247"/>
    </location>
</feature>
<evidence type="ECO:0000313" key="4">
    <source>
        <dbReference type="EMBL" id="TFL03127.1"/>
    </source>
</evidence>
<dbReference type="AlphaFoldDB" id="A0A5C3QNG0"/>
<dbReference type="Pfam" id="PF20152">
    <property type="entry name" value="DUF6534"/>
    <property type="match status" value="1"/>
</dbReference>
<feature type="transmembrane region" description="Helical" evidence="2">
    <location>
        <begin position="118"/>
        <end position="142"/>
    </location>
</feature>
<gene>
    <name evidence="4" type="ORF">BDV98DRAFT_416787</name>
</gene>
<dbReference type="PANTHER" id="PTHR40465">
    <property type="entry name" value="CHROMOSOME 1, WHOLE GENOME SHOTGUN SEQUENCE"/>
    <property type="match status" value="1"/>
</dbReference>
<evidence type="ECO:0000259" key="3">
    <source>
        <dbReference type="Pfam" id="PF20152"/>
    </source>
</evidence>
<feature type="transmembrane region" description="Helical" evidence="2">
    <location>
        <begin position="200"/>
        <end position="223"/>
    </location>
</feature>
<organism evidence="4 5">
    <name type="scientific">Pterulicium gracile</name>
    <dbReference type="NCBI Taxonomy" id="1884261"/>
    <lineage>
        <taxon>Eukaryota</taxon>
        <taxon>Fungi</taxon>
        <taxon>Dikarya</taxon>
        <taxon>Basidiomycota</taxon>
        <taxon>Agaricomycotina</taxon>
        <taxon>Agaricomycetes</taxon>
        <taxon>Agaricomycetidae</taxon>
        <taxon>Agaricales</taxon>
        <taxon>Pleurotineae</taxon>
        <taxon>Pterulaceae</taxon>
        <taxon>Pterulicium</taxon>
    </lineage>
</organism>
<accession>A0A5C3QNG0</accession>
<dbReference type="STRING" id="1884261.A0A5C3QNG0"/>
<evidence type="ECO:0000256" key="2">
    <source>
        <dbReference type="SAM" id="Phobius"/>
    </source>
</evidence>
<dbReference type="Proteomes" id="UP000305067">
    <property type="component" value="Unassembled WGS sequence"/>
</dbReference>
<keyword evidence="5" id="KW-1185">Reference proteome</keyword>
<name>A0A5C3QNG0_9AGAR</name>
<reference evidence="4 5" key="1">
    <citation type="journal article" date="2019" name="Nat. Ecol. Evol.">
        <title>Megaphylogeny resolves global patterns of mushroom evolution.</title>
        <authorList>
            <person name="Varga T."/>
            <person name="Krizsan K."/>
            <person name="Foldi C."/>
            <person name="Dima B."/>
            <person name="Sanchez-Garcia M."/>
            <person name="Sanchez-Ramirez S."/>
            <person name="Szollosi G.J."/>
            <person name="Szarkandi J.G."/>
            <person name="Papp V."/>
            <person name="Albert L."/>
            <person name="Andreopoulos W."/>
            <person name="Angelini C."/>
            <person name="Antonin V."/>
            <person name="Barry K.W."/>
            <person name="Bougher N.L."/>
            <person name="Buchanan P."/>
            <person name="Buyck B."/>
            <person name="Bense V."/>
            <person name="Catcheside P."/>
            <person name="Chovatia M."/>
            <person name="Cooper J."/>
            <person name="Damon W."/>
            <person name="Desjardin D."/>
            <person name="Finy P."/>
            <person name="Geml J."/>
            <person name="Haridas S."/>
            <person name="Hughes K."/>
            <person name="Justo A."/>
            <person name="Karasinski D."/>
            <person name="Kautmanova I."/>
            <person name="Kiss B."/>
            <person name="Kocsube S."/>
            <person name="Kotiranta H."/>
            <person name="LaButti K.M."/>
            <person name="Lechner B.E."/>
            <person name="Liimatainen K."/>
            <person name="Lipzen A."/>
            <person name="Lukacs Z."/>
            <person name="Mihaltcheva S."/>
            <person name="Morgado L.N."/>
            <person name="Niskanen T."/>
            <person name="Noordeloos M.E."/>
            <person name="Ohm R.A."/>
            <person name="Ortiz-Santana B."/>
            <person name="Ovrebo C."/>
            <person name="Racz N."/>
            <person name="Riley R."/>
            <person name="Savchenko A."/>
            <person name="Shiryaev A."/>
            <person name="Soop K."/>
            <person name="Spirin V."/>
            <person name="Szebenyi C."/>
            <person name="Tomsovsky M."/>
            <person name="Tulloss R.E."/>
            <person name="Uehling J."/>
            <person name="Grigoriev I.V."/>
            <person name="Vagvolgyi C."/>
            <person name="Papp T."/>
            <person name="Martin F.M."/>
            <person name="Miettinen O."/>
            <person name="Hibbett D.S."/>
            <person name="Nagy L.G."/>
        </authorList>
    </citation>
    <scope>NUCLEOTIDE SEQUENCE [LARGE SCALE GENOMIC DNA]</scope>
    <source>
        <strain evidence="4 5">CBS 309.79</strain>
    </source>
</reference>
<feature type="compositionally biased region" description="Polar residues" evidence="1">
    <location>
        <begin position="304"/>
        <end position="316"/>
    </location>
</feature>
<feature type="transmembrane region" description="Helical" evidence="2">
    <location>
        <begin position="154"/>
        <end position="179"/>
    </location>
</feature>
<dbReference type="PANTHER" id="PTHR40465:SF1">
    <property type="entry name" value="DUF6534 DOMAIN-CONTAINING PROTEIN"/>
    <property type="match status" value="1"/>
</dbReference>
<proteinExistence type="predicted"/>
<evidence type="ECO:0000256" key="1">
    <source>
        <dbReference type="SAM" id="MobiDB-lite"/>
    </source>
</evidence>
<dbReference type="InterPro" id="IPR045339">
    <property type="entry name" value="DUF6534"/>
</dbReference>
<sequence length="357" mass="38199">MANLIALSAGPALACHTVSAVLYGVSTIQMSVYFKRFAPVNAWTKTVLWSIWTLDTCFVGTLTAGLYEMIIGPLAQQREFDPRPSPILLVSMIFLALLTILVKGWLICKVGRMSLNRALIIACTLLGLAGGVVLIVFVVLMLAKGISIVEFEKLKWLILLSLALDIAFNAIVTASQLVFLWTRRYSAFPSTVSVIDKAMLWTIQSGAVTSLVYVVVLLCFILVPDMLWAGIAVLLPGVYVNSMLAILNGRRSLARMMAETVQEGPLCPPQPSIAIEMSRTFEVTADDGASTHSDGQKHHAIGSGTPTTVSSLQTKVDSGGRHHGTGVPYGLSPCGHAHAGTGEDAGRCPMAAAFLGR</sequence>
<evidence type="ECO:0000313" key="5">
    <source>
        <dbReference type="Proteomes" id="UP000305067"/>
    </source>
</evidence>
<dbReference type="EMBL" id="ML178821">
    <property type="protein sequence ID" value="TFL03127.1"/>
    <property type="molecule type" value="Genomic_DNA"/>
</dbReference>
<protein>
    <recommendedName>
        <fullName evidence="3">DUF6534 domain-containing protein</fullName>
    </recommendedName>
</protein>